<sequence>MARKKTAKRKSIKPKYCFIVEGCTEENYIKRLKELYRHHQVDKPQNCNGGNAKGVLMKAERFISKYGNEYLGYILWFDNDKYFPSQDANLKNHLEAKPNVEI</sequence>
<name>A0A4E0RAP4_9GAMM</name>
<organism evidence="1 2">
    <name type="scientific">Candidatus Thiomargarita nelsonii</name>
    <dbReference type="NCBI Taxonomy" id="1003181"/>
    <lineage>
        <taxon>Bacteria</taxon>
        <taxon>Pseudomonadati</taxon>
        <taxon>Pseudomonadota</taxon>
        <taxon>Gammaproteobacteria</taxon>
        <taxon>Thiotrichales</taxon>
        <taxon>Thiotrichaceae</taxon>
        <taxon>Thiomargarita</taxon>
    </lineage>
</organism>
<dbReference type="Proteomes" id="UP000030428">
    <property type="component" value="Unassembled WGS sequence"/>
</dbReference>
<protein>
    <submittedName>
        <fullName evidence="1">Uncharacterized protein</fullName>
    </submittedName>
</protein>
<gene>
    <name evidence="1" type="ORF">PN36_34895</name>
</gene>
<dbReference type="AlphaFoldDB" id="A0A4E0RAP4"/>
<keyword evidence="2" id="KW-1185">Reference proteome</keyword>
<dbReference type="EMBL" id="JSZA02000403">
    <property type="protein sequence ID" value="TGN99716.1"/>
    <property type="molecule type" value="Genomic_DNA"/>
</dbReference>
<proteinExistence type="predicted"/>
<comment type="caution">
    <text evidence="1">The sequence shown here is derived from an EMBL/GenBank/DDBJ whole genome shotgun (WGS) entry which is preliminary data.</text>
</comment>
<reference evidence="1 2" key="1">
    <citation type="journal article" date="2016" name="Front. Microbiol.">
        <title>Single-Cell (Meta-)Genomics of a Dimorphic Candidatus Thiomargarita nelsonii Reveals Genomic Plasticity.</title>
        <authorList>
            <person name="Flood B.E."/>
            <person name="Fliss P."/>
            <person name="Jones D.S."/>
            <person name="Dick G.J."/>
            <person name="Jain S."/>
            <person name="Kaster A.K."/>
            <person name="Winkel M."/>
            <person name="Mussmann M."/>
            <person name="Bailey J."/>
        </authorList>
    </citation>
    <scope>NUCLEOTIDE SEQUENCE [LARGE SCALE GENOMIC DNA]</scope>
    <source>
        <strain evidence="1">Hydrate Ridge</strain>
    </source>
</reference>
<accession>A0A4E0RAP4</accession>
<evidence type="ECO:0000313" key="1">
    <source>
        <dbReference type="EMBL" id="TGN99716.1"/>
    </source>
</evidence>
<evidence type="ECO:0000313" key="2">
    <source>
        <dbReference type="Proteomes" id="UP000030428"/>
    </source>
</evidence>